<dbReference type="Gene3D" id="1.25.10.10">
    <property type="entry name" value="Leucine-rich Repeat Variant"/>
    <property type="match status" value="1"/>
</dbReference>
<keyword evidence="1" id="KW-0812">Transmembrane</keyword>
<evidence type="ECO:0000313" key="2">
    <source>
        <dbReference type="EnsemblPlants" id="ORUFI12G16900.1"/>
    </source>
</evidence>
<keyword evidence="3" id="KW-1185">Reference proteome</keyword>
<dbReference type="OMA" id="RIMAPMS"/>
<dbReference type="InterPro" id="IPR011989">
    <property type="entry name" value="ARM-like"/>
</dbReference>
<feature type="transmembrane region" description="Helical" evidence="1">
    <location>
        <begin position="31"/>
        <end position="55"/>
    </location>
</feature>
<dbReference type="STRING" id="4529.A0A0E0RII8"/>
<accession>A0A0E0RII8</accession>
<feature type="transmembrane region" description="Helical" evidence="1">
    <location>
        <begin position="227"/>
        <end position="246"/>
    </location>
</feature>
<feature type="transmembrane region" description="Helical" evidence="1">
    <location>
        <begin position="171"/>
        <end position="198"/>
    </location>
</feature>
<name>A0A0E0RII8_ORYRU</name>
<dbReference type="SUPFAM" id="SSF48371">
    <property type="entry name" value="ARM repeat"/>
    <property type="match status" value="1"/>
</dbReference>
<sequence length="846" mass="93418">MAGEVNQNSEEWPEVRYINSHAVFKEYLSRVVAGLGVLIFTWSTVVLLGGFVSLLDKKDFWCLTMITLCQTKEASGAITGGVIEGFSGVTRLLATAFSTPKSPPTSTEQKAEITADTLAYSSLRKIETDPAETPAETPAKTPAKIVAEWLKHYILDHGPIVAYATLQLFRLLVFTTIVVPLVFVYTLGMYISTAISLFRLTRRDLGFGMANAAADGGANLQKPALRVLYLMALAQGVLYFYGMTFITTGRKMERKVADKYNLNYGAKSPVREYAVETMAGCMKDPSFVRGRNMVTHAIGLIESSSIDTDNFINGVRIIDSLVQSQLQGHHALMRQLLTGSASSSHILVKLLEAATRCSPTQNNMTKSAARIVEYFAVDIHLKKLPGGIECISDMLELSTTGPQLEQFKDTLKLDQCMEMLHWGLKILRILAAHSDNCRVICDTKGLLSRIMAPMSSDLLHRIDHEVWHSVVEESMQLVALLVVAPGVTGVRLRREISGNKEAVTTMDSIPKCSKCKPLLQIMAIKILSQLAFDKSLSMSTSVASREELAKYMLCIFTDDNKDMSVRKSAAQALAMLCVESQSIAVVILQADGNVVGVLKDMLLHSKENESRISAAEILAHLYNHYTYDDEYLGELNKVIKDVMPKVLGEMFGCGDIQTAGTKADKAMFSPPGSVSIEVQDGDNWLRVDSKLLEAFLYLITTVFDVSQDQDLVQLVDVVFPGDATFTPIGKLKEMVCIYILPNYELTAHWLRIVKLIFMMFISMLRLRSSSYAKEEENLKELMGYLSEVSIQMYGVDGVLSLADSNNGAKPPLKTLVSLFIEAQEIVDGQKEGIIYLRGSVEVNPMA</sequence>
<dbReference type="Gramene" id="ORUFI12G16900.1">
    <property type="protein sequence ID" value="ORUFI12G16900.1"/>
    <property type="gene ID" value="ORUFI12G16900"/>
</dbReference>
<dbReference type="AlphaFoldDB" id="A0A0E0RII8"/>
<dbReference type="HOGENOM" id="CLU_009953_1_0_1"/>
<keyword evidence="1" id="KW-0472">Membrane</keyword>
<protein>
    <submittedName>
        <fullName evidence="2">Uncharacterized protein</fullName>
    </submittedName>
</protein>
<dbReference type="InterPro" id="IPR016024">
    <property type="entry name" value="ARM-type_fold"/>
</dbReference>
<organism evidence="2 3">
    <name type="scientific">Oryza rufipogon</name>
    <name type="common">Brownbeard rice</name>
    <name type="synonym">Asian wild rice</name>
    <dbReference type="NCBI Taxonomy" id="4529"/>
    <lineage>
        <taxon>Eukaryota</taxon>
        <taxon>Viridiplantae</taxon>
        <taxon>Streptophyta</taxon>
        <taxon>Embryophyta</taxon>
        <taxon>Tracheophyta</taxon>
        <taxon>Spermatophyta</taxon>
        <taxon>Magnoliopsida</taxon>
        <taxon>Liliopsida</taxon>
        <taxon>Poales</taxon>
        <taxon>Poaceae</taxon>
        <taxon>BOP clade</taxon>
        <taxon>Oryzoideae</taxon>
        <taxon>Oryzeae</taxon>
        <taxon>Oryzinae</taxon>
        <taxon>Oryza</taxon>
    </lineage>
</organism>
<reference evidence="2" key="2">
    <citation type="submission" date="2015-06" db="UniProtKB">
        <authorList>
            <consortium name="EnsemblPlants"/>
        </authorList>
    </citation>
    <scope>IDENTIFICATION</scope>
</reference>
<dbReference type="Proteomes" id="UP000008022">
    <property type="component" value="Unassembled WGS sequence"/>
</dbReference>
<proteinExistence type="predicted"/>
<evidence type="ECO:0000313" key="3">
    <source>
        <dbReference type="Proteomes" id="UP000008022"/>
    </source>
</evidence>
<keyword evidence="1" id="KW-1133">Transmembrane helix</keyword>
<dbReference type="eggNOG" id="ENOG502QRQI">
    <property type="taxonomic scope" value="Eukaryota"/>
</dbReference>
<dbReference type="PANTHER" id="PTHR33115:SF22">
    <property type="entry name" value="OS12G0449900 PROTEIN"/>
    <property type="match status" value="1"/>
</dbReference>
<dbReference type="EnsemblPlants" id="ORUFI12G16900.1">
    <property type="protein sequence ID" value="ORUFI12G16900.1"/>
    <property type="gene ID" value="ORUFI12G16900"/>
</dbReference>
<evidence type="ECO:0000256" key="1">
    <source>
        <dbReference type="SAM" id="Phobius"/>
    </source>
</evidence>
<dbReference type="PANTHER" id="PTHR33115">
    <property type="entry name" value="ARM REPEAT SUPERFAMILY PROTEIN"/>
    <property type="match status" value="1"/>
</dbReference>
<reference evidence="3" key="1">
    <citation type="submission" date="2013-06" db="EMBL/GenBank/DDBJ databases">
        <authorList>
            <person name="Zhao Q."/>
        </authorList>
    </citation>
    <scope>NUCLEOTIDE SEQUENCE</scope>
    <source>
        <strain evidence="3">cv. W1943</strain>
    </source>
</reference>